<gene>
    <name evidence="1" type="ORF">L1049_019295</name>
</gene>
<dbReference type="AlphaFoldDB" id="A0AAP0SCD2"/>
<comment type="caution">
    <text evidence="1">The sequence shown here is derived from an EMBL/GenBank/DDBJ whole genome shotgun (WGS) entry which is preliminary data.</text>
</comment>
<dbReference type="Proteomes" id="UP001415857">
    <property type="component" value="Unassembled WGS sequence"/>
</dbReference>
<reference evidence="1 2" key="1">
    <citation type="journal article" date="2024" name="Plant J.">
        <title>Genome sequences and population genomics reveal climatic adaptation and genomic divergence between two closely related sweetgum species.</title>
        <authorList>
            <person name="Xu W.Q."/>
            <person name="Ren C.Q."/>
            <person name="Zhang X.Y."/>
            <person name="Comes H.P."/>
            <person name="Liu X.H."/>
            <person name="Li Y.G."/>
            <person name="Kettle C.J."/>
            <person name="Jalonen R."/>
            <person name="Gaisberger H."/>
            <person name="Ma Y.Z."/>
            <person name="Qiu Y.X."/>
        </authorList>
    </citation>
    <scope>NUCLEOTIDE SEQUENCE [LARGE SCALE GENOMIC DNA]</scope>
    <source>
        <strain evidence="1">Hangzhou</strain>
    </source>
</reference>
<protein>
    <submittedName>
        <fullName evidence="1">Uncharacterized protein</fullName>
    </submittedName>
</protein>
<organism evidence="1 2">
    <name type="scientific">Liquidambar formosana</name>
    <name type="common">Formosan gum</name>
    <dbReference type="NCBI Taxonomy" id="63359"/>
    <lineage>
        <taxon>Eukaryota</taxon>
        <taxon>Viridiplantae</taxon>
        <taxon>Streptophyta</taxon>
        <taxon>Embryophyta</taxon>
        <taxon>Tracheophyta</taxon>
        <taxon>Spermatophyta</taxon>
        <taxon>Magnoliopsida</taxon>
        <taxon>eudicotyledons</taxon>
        <taxon>Gunneridae</taxon>
        <taxon>Pentapetalae</taxon>
        <taxon>Saxifragales</taxon>
        <taxon>Altingiaceae</taxon>
        <taxon>Liquidambar</taxon>
    </lineage>
</organism>
<name>A0AAP0SCD2_LIQFO</name>
<evidence type="ECO:0000313" key="1">
    <source>
        <dbReference type="EMBL" id="KAK9291349.1"/>
    </source>
</evidence>
<keyword evidence="2" id="KW-1185">Reference proteome</keyword>
<proteinExistence type="predicted"/>
<dbReference type="EMBL" id="JBBPBK010000001">
    <property type="protein sequence ID" value="KAK9291349.1"/>
    <property type="molecule type" value="Genomic_DNA"/>
</dbReference>
<accession>A0AAP0SCD2</accession>
<sequence>MGRRGHQLGLLARAMEATGTTVGGGVRALAVDGVMGQARVGLLTGLVRVLDLVLGLDLGVGPAQGLDTGVAVLVVEGMGLGVVPVILAAVAQVAEVAVPVATAETETTMANDRVVNWSEIFCLCVL</sequence>
<evidence type="ECO:0000313" key="2">
    <source>
        <dbReference type="Proteomes" id="UP001415857"/>
    </source>
</evidence>